<protein>
    <submittedName>
        <fullName evidence="1">Cobalamin biosynthesis protein CbiX</fullName>
    </submittedName>
</protein>
<evidence type="ECO:0000313" key="2">
    <source>
        <dbReference type="Proteomes" id="UP000825886"/>
    </source>
</evidence>
<gene>
    <name evidence="1" type="ORF">K6K13_20030</name>
</gene>
<sequence length="92" mass="10720">MQFTTFLAKHFDIEIETEFYPSSETNLTNIWLYEKGEDVEPVLILKQVFNVANAWRIGNVYSNLEHGAQTTEMKFRQLVKSGKVYNKGDKDN</sequence>
<dbReference type="Proteomes" id="UP000825886">
    <property type="component" value="Chromosome"/>
</dbReference>
<dbReference type="EMBL" id="CP081864">
    <property type="protein sequence ID" value="QZN95437.1"/>
    <property type="molecule type" value="Genomic_DNA"/>
</dbReference>
<keyword evidence="2" id="KW-1185">Reference proteome</keyword>
<organism evidence="1 2">
    <name type="scientific">Symbiopectobacterium purcellii</name>
    <dbReference type="NCBI Taxonomy" id="2871826"/>
    <lineage>
        <taxon>Bacteria</taxon>
        <taxon>Pseudomonadati</taxon>
        <taxon>Pseudomonadota</taxon>
        <taxon>Gammaproteobacteria</taxon>
        <taxon>Enterobacterales</taxon>
        <taxon>Enterobacteriaceae</taxon>
    </lineage>
</organism>
<evidence type="ECO:0000313" key="1">
    <source>
        <dbReference type="EMBL" id="QZN95437.1"/>
    </source>
</evidence>
<reference evidence="1 2" key="1">
    <citation type="submission" date="2021-08" db="EMBL/GenBank/DDBJ databases">
        <title>Culture and genomic analysis of Symbiopectobacterium purcellii sp. nov. gen. nov., isolated from the leafhopper Empoasca decipiens.</title>
        <authorList>
            <person name="Nadal-Jimenez P."/>
            <person name="Siozios S."/>
            <person name="Halliday N."/>
            <person name="Camara M."/>
            <person name="Hurst G.D.D."/>
        </authorList>
    </citation>
    <scope>NUCLEOTIDE SEQUENCE [LARGE SCALE GENOMIC DNA]</scope>
    <source>
        <strain evidence="1 2">SyEd1</strain>
    </source>
</reference>
<name>A0ABX9AJU7_9ENTR</name>
<dbReference type="RefSeq" id="WP_222158536.1">
    <property type="nucleotide sequence ID" value="NZ_CP081864.1"/>
</dbReference>
<proteinExistence type="predicted"/>
<accession>A0ABX9AJU7</accession>